<evidence type="ECO:0000313" key="1">
    <source>
        <dbReference type="EMBL" id="EHC47951.1"/>
    </source>
</evidence>
<dbReference type="AlphaFoldDB" id="G5NLX9"/>
<gene>
    <name evidence="1" type="ORF">LTSEINV_6242</name>
</gene>
<sequence length="50" mass="5586">ISTAPSGTPSPFLIGFSFSCKTARLIRNQCDKCDEFRQSVDINNKDKVHL</sequence>
<comment type="caution">
    <text evidence="1">The sequence shown here is derived from an EMBL/GenBank/DDBJ whole genome shotgun (WGS) entry which is preliminary data.</text>
</comment>
<organism evidence="1 2">
    <name type="scientific">Salmonella enterica subsp. enterica serovar Inverness str. R8-3668</name>
    <dbReference type="NCBI Taxonomy" id="913075"/>
    <lineage>
        <taxon>Bacteria</taxon>
        <taxon>Pseudomonadati</taxon>
        <taxon>Pseudomonadota</taxon>
        <taxon>Gammaproteobacteria</taxon>
        <taxon>Enterobacterales</taxon>
        <taxon>Enterobacteriaceae</taxon>
        <taxon>Salmonella</taxon>
    </lineage>
</organism>
<reference evidence="1 2" key="1">
    <citation type="journal article" date="2011" name="BMC Genomics">
        <title>Genome sequencing reveals diversification of virulence factor content and possible host adaptation in distinct subpopulations of Salmonella enterica.</title>
        <authorList>
            <person name="den Bakker H.C."/>
            <person name="Moreno Switt A.I."/>
            <person name="Govoni G."/>
            <person name="Cummings C.A."/>
            <person name="Ranieri M.L."/>
            <person name="Degoricija L."/>
            <person name="Hoelzer K."/>
            <person name="Rodriguez-Rivera L.D."/>
            <person name="Brown S."/>
            <person name="Bolchacova E."/>
            <person name="Furtado M.R."/>
            <person name="Wiedmann M."/>
        </authorList>
    </citation>
    <scope>NUCLEOTIDE SEQUENCE [LARGE SCALE GENOMIC DNA]</scope>
    <source>
        <strain evidence="1 2">R8-3668</strain>
    </source>
</reference>
<protein>
    <submittedName>
        <fullName evidence="1">Uncharacterized protein</fullName>
    </submittedName>
</protein>
<dbReference type="EMBL" id="AFCO01002024">
    <property type="protein sequence ID" value="EHC47951.1"/>
    <property type="molecule type" value="Genomic_DNA"/>
</dbReference>
<proteinExistence type="predicted"/>
<evidence type="ECO:0000313" key="2">
    <source>
        <dbReference type="Proteomes" id="UP000003532"/>
    </source>
</evidence>
<feature type="non-terminal residue" evidence="1">
    <location>
        <position position="1"/>
    </location>
</feature>
<name>G5NLX9_SALET</name>
<accession>G5NLX9</accession>
<dbReference type="Proteomes" id="UP000003532">
    <property type="component" value="Unassembled WGS sequence"/>
</dbReference>
<dbReference type="PATRIC" id="fig|913075.3.peg.4878"/>